<evidence type="ECO:0000256" key="7">
    <source>
        <dbReference type="ARBA" id="ARBA00023136"/>
    </source>
</evidence>
<feature type="transmembrane region" description="Helical" evidence="9">
    <location>
        <begin position="103"/>
        <end position="127"/>
    </location>
</feature>
<evidence type="ECO:0000256" key="4">
    <source>
        <dbReference type="ARBA" id="ARBA00022741"/>
    </source>
</evidence>
<evidence type="ECO:0000256" key="5">
    <source>
        <dbReference type="ARBA" id="ARBA00022840"/>
    </source>
</evidence>
<evidence type="ECO:0000256" key="2">
    <source>
        <dbReference type="ARBA" id="ARBA00022448"/>
    </source>
</evidence>
<dbReference type="InterPro" id="IPR017871">
    <property type="entry name" value="ABC_transporter-like_CS"/>
</dbReference>
<feature type="transmembrane region" description="Helical" evidence="9">
    <location>
        <begin position="1062"/>
        <end position="1087"/>
    </location>
</feature>
<feature type="transmembrane region" description="Helical" evidence="9">
    <location>
        <begin position="239"/>
        <end position="259"/>
    </location>
</feature>
<dbReference type="Proteomes" id="UP001163828">
    <property type="component" value="Unassembled WGS sequence"/>
</dbReference>
<dbReference type="CDD" id="cd18604">
    <property type="entry name" value="ABC_6TM_VMR1_D2_like"/>
    <property type="match status" value="1"/>
</dbReference>
<feature type="domain" description="ABC transmembrane type-1" evidence="11">
    <location>
        <begin position="356"/>
        <end position="655"/>
    </location>
</feature>
<feature type="domain" description="ABC transporter" evidence="10">
    <location>
        <begin position="765"/>
        <end position="1008"/>
    </location>
</feature>
<feature type="compositionally biased region" description="Low complexity" evidence="8">
    <location>
        <begin position="489"/>
        <end position="501"/>
    </location>
</feature>
<keyword evidence="2" id="KW-0813">Transport</keyword>
<feature type="compositionally biased region" description="Polar residues" evidence="8">
    <location>
        <begin position="478"/>
        <end position="488"/>
    </location>
</feature>
<reference evidence="12" key="1">
    <citation type="submission" date="2022-08" db="EMBL/GenBank/DDBJ databases">
        <authorList>
            <consortium name="DOE Joint Genome Institute"/>
            <person name="Min B."/>
            <person name="Riley R."/>
            <person name="Sierra-Patev S."/>
            <person name="Naranjo-Ortiz M."/>
            <person name="Looney B."/>
            <person name="Konkel Z."/>
            <person name="Slot J.C."/>
            <person name="Sakamoto Y."/>
            <person name="Steenwyk J.L."/>
            <person name="Rokas A."/>
            <person name="Carro J."/>
            <person name="Camarero S."/>
            <person name="Ferreira P."/>
            <person name="Molpeceres G."/>
            <person name="Ruiz-Duenas F.J."/>
            <person name="Serrano A."/>
            <person name="Henrissat B."/>
            <person name="Drula E."/>
            <person name="Hughes K.W."/>
            <person name="Mata J.L."/>
            <person name="Ishikawa N.K."/>
            <person name="Vargas-Isla R."/>
            <person name="Ushijima S."/>
            <person name="Smith C.A."/>
            <person name="Ahrendt S."/>
            <person name="Andreopoulos W."/>
            <person name="He G."/>
            <person name="Labutti K."/>
            <person name="Lipzen A."/>
            <person name="Ng V."/>
            <person name="Sandor L."/>
            <person name="Barry K."/>
            <person name="Martinez A.T."/>
            <person name="Xiao Y."/>
            <person name="Gibbons J.G."/>
            <person name="Terashima K."/>
            <person name="Hibbett D.S."/>
            <person name="Grigoriev I.V."/>
        </authorList>
    </citation>
    <scope>NUCLEOTIDE SEQUENCE</scope>
    <source>
        <strain evidence="12">TFB10827</strain>
    </source>
</reference>
<feature type="transmembrane region" description="Helical" evidence="9">
    <location>
        <begin position="172"/>
        <end position="194"/>
    </location>
</feature>
<protein>
    <recommendedName>
        <fullName evidence="14">P-loop containing nucleoside triphosphate hydrolase protein</fullName>
    </recommendedName>
</protein>
<accession>A0ABQ8QP57</accession>
<comment type="subcellular location">
    <subcellularLocation>
        <location evidence="1">Membrane</location>
    </subcellularLocation>
</comment>
<dbReference type="Gene3D" id="1.20.1560.10">
    <property type="entry name" value="ABC transporter type 1, transmembrane domain"/>
    <property type="match status" value="2"/>
</dbReference>
<feature type="transmembrane region" description="Helical" evidence="9">
    <location>
        <begin position="393"/>
        <end position="415"/>
    </location>
</feature>
<dbReference type="InterPro" id="IPR027417">
    <property type="entry name" value="P-loop_NTPase"/>
</dbReference>
<feature type="transmembrane region" description="Helical" evidence="9">
    <location>
        <begin position="201"/>
        <end position="219"/>
    </location>
</feature>
<dbReference type="InterPro" id="IPR003439">
    <property type="entry name" value="ABC_transporter-like_ATP-bd"/>
</dbReference>
<dbReference type="PROSITE" id="PS00211">
    <property type="entry name" value="ABC_TRANSPORTER_1"/>
    <property type="match status" value="1"/>
</dbReference>
<gene>
    <name evidence="12" type="ORF">F5050DRAFT_1804229</name>
</gene>
<keyword evidence="13" id="KW-1185">Reference proteome</keyword>
<feature type="transmembrane region" description="Helical" evidence="9">
    <location>
        <begin position="356"/>
        <end position="381"/>
    </location>
</feature>
<feature type="domain" description="ABC transporter" evidence="10">
    <location>
        <begin position="1372"/>
        <end position="1626"/>
    </location>
</feature>
<feature type="transmembrane region" description="Helical" evidence="9">
    <location>
        <begin position="1107"/>
        <end position="1133"/>
    </location>
</feature>
<comment type="caution">
    <text evidence="12">The sequence shown here is derived from an EMBL/GenBank/DDBJ whole genome shotgun (WGS) entry which is preliminary data.</text>
</comment>
<dbReference type="InterPro" id="IPR003593">
    <property type="entry name" value="AAA+_ATPase"/>
</dbReference>
<feature type="transmembrane region" description="Helical" evidence="9">
    <location>
        <begin position="38"/>
        <end position="58"/>
    </location>
</feature>
<feature type="transmembrane region" description="Helical" evidence="9">
    <location>
        <begin position="574"/>
        <end position="594"/>
    </location>
</feature>
<keyword evidence="7 9" id="KW-0472">Membrane</keyword>
<dbReference type="PROSITE" id="PS50893">
    <property type="entry name" value="ABC_TRANSPORTER_2"/>
    <property type="match status" value="2"/>
</dbReference>
<name>A0ABQ8QP57_9AGAR</name>
<feature type="domain" description="ABC transmembrane type-1" evidence="11">
    <location>
        <begin position="1068"/>
        <end position="1305"/>
    </location>
</feature>
<dbReference type="CDD" id="cd03244">
    <property type="entry name" value="ABCC_MRP_domain2"/>
    <property type="match status" value="1"/>
</dbReference>
<feature type="region of interest" description="Disordered" evidence="8">
    <location>
        <begin position="447"/>
        <end position="525"/>
    </location>
</feature>
<dbReference type="SUPFAM" id="SSF90123">
    <property type="entry name" value="ABC transporter transmembrane region"/>
    <property type="match status" value="2"/>
</dbReference>
<dbReference type="InterPro" id="IPR036640">
    <property type="entry name" value="ABC1_TM_sf"/>
</dbReference>
<evidence type="ECO:0008006" key="14">
    <source>
        <dbReference type="Google" id="ProtNLM"/>
    </source>
</evidence>
<dbReference type="SUPFAM" id="SSF52540">
    <property type="entry name" value="P-loop containing nucleoside triphosphate hydrolases"/>
    <property type="match status" value="2"/>
</dbReference>
<dbReference type="Pfam" id="PF00664">
    <property type="entry name" value="ABC_membrane"/>
    <property type="match status" value="2"/>
</dbReference>
<dbReference type="CDD" id="cd18596">
    <property type="entry name" value="ABC_6TM_VMR1_D1_like"/>
    <property type="match status" value="1"/>
</dbReference>
<organism evidence="12 13">
    <name type="scientific">Lentinula boryana</name>
    <dbReference type="NCBI Taxonomy" id="40481"/>
    <lineage>
        <taxon>Eukaryota</taxon>
        <taxon>Fungi</taxon>
        <taxon>Dikarya</taxon>
        <taxon>Basidiomycota</taxon>
        <taxon>Agaricomycotina</taxon>
        <taxon>Agaricomycetes</taxon>
        <taxon>Agaricomycetidae</taxon>
        <taxon>Agaricales</taxon>
        <taxon>Marasmiineae</taxon>
        <taxon>Omphalotaceae</taxon>
        <taxon>Lentinula</taxon>
    </lineage>
</organism>
<feature type="transmembrane region" description="Helical" evidence="9">
    <location>
        <begin position="1198"/>
        <end position="1227"/>
    </location>
</feature>
<evidence type="ECO:0000256" key="1">
    <source>
        <dbReference type="ARBA" id="ARBA00004370"/>
    </source>
</evidence>
<dbReference type="Gene3D" id="3.40.50.300">
    <property type="entry name" value="P-loop containing nucleotide triphosphate hydrolases"/>
    <property type="match status" value="2"/>
</dbReference>
<dbReference type="InterPro" id="IPR011527">
    <property type="entry name" value="ABC1_TM_dom"/>
</dbReference>
<dbReference type="PROSITE" id="PS50929">
    <property type="entry name" value="ABC_TM1F"/>
    <property type="match status" value="2"/>
</dbReference>
<dbReference type="EMBL" id="MU790524">
    <property type="protein sequence ID" value="KAJ4000261.1"/>
    <property type="molecule type" value="Genomic_DNA"/>
</dbReference>
<dbReference type="SMART" id="SM00382">
    <property type="entry name" value="AAA"/>
    <property type="match status" value="2"/>
</dbReference>
<keyword evidence="5" id="KW-0067">ATP-binding</keyword>
<evidence type="ECO:0000259" key="11">
    <source>
        <dbReference type="PROSITE" id="PS50929"/>
    </source>
</evidence>
<proteinExistence type="predicted"/>
<evidence type="ECO:0000256" key="3">
    <source>
        <dbReference type="ARBA" id="ARBA00022692"/>
    </source>
</evidence>
<evidence type="ECO:0000256" key="9">
    <source>
        <dbReference type="SAM" id="Phobius"/>
    </source>
</evidence>
<evidence type="ECO:0000256" key="8">
    <source>
        <dbReference type="SAM" id="MobiDB-lite"/>
    </source>
</evidence>
<sequence length="1642" mass="182489">MDVGALELSAPIMRSQTILDPGVFVEASVSSRAVFTNLLILPLYFSAASTLTLLIHLISNSKAARKLFGRPVTSSEEPAPELQPDNLIQELKLHVESLGGPAIYAYILSRLIGTLALLGLSITTLILDEVHRAGNQSLQLPMKQEDVADALGKWGKKHPKNKYGTHYAKREWLEAAMCLTFLYTSLLALISVTAKSKWSKLVIRHLNIVLLAALGVYLYRDVYPLITFTLKPKDLSEGGILWAKIGLLTILGVVIPLAIPRPYVPVDLKNPLPEPNPEQTASIFSLVTYAFLDRLVLAAYRVSHLDFNQLPPLNDHDSAEHMKSLSFKHLDVFSSAPHRHLFIGLMKIFWKDYAQLAAMTLLHVFANFAAPIGLNMLLRYLEPGGEKAVVRPWFWILWLFIGPVGGTVFIQWYIFVATRTLVRTQAIITQLVFEHSLRIRVKAETPDSGKNLKISSSPEALTPDSASIHEGTVDGSETVHSVSPSEIESTTVHSSSASVSSGNGQDKKKPKKSQEDDKPTSNMNNLVGKINNLVTTDLDNILDGRDFLFLLIYIPVQIVLCMVFLYAVLGWSCFVGLGVIIISFPLPGMIARYVQRAQEKRLKKTDARVQSVSESMNVLRMIKLFGWESKMETRIGEKRDEELIWIRRRQILEALNALQFASALLKSTIDPINNHDSDLCDISVIMKQTIRASVIFSSMSVFDMLREQMRIIFRSVNETLTAKVSLDRVSDFLENTELLDSFSKKTVESQNYIVPADVVPDPQAIGFRNATFAWSSEHGSLTPSKRRFMLRIEGEVLFKRNCVNLIIGETGSGKTSLLMALLSEMHFIYSPNSWYNLPRDAGIAYAAQESWVQNETIRENIVFGSPFEEERYRRVLYQCGLERDIGLFEAGDATEVGERGLTLSGGQKARITLARAIYSKAEILLLDDVLAALDVHTARWIVEKCLTGDLMQGTPCIPERRRVITHNIAVTRPIAGFVVAIKEGRIESQGTVLEALGRDSVLAEEARKGQQVIDKADDKVDEQLPVEEPKTDGKLIVAEEIQEGHVNWSAVKMYLTSMGGQYSWTFFLAFILAMFITEIFNAVYTWFLGYWASQYETHDPASVSVFHYIGIYCLIVAGAVVTYATGVIIYIFGTVRASRAIHKELITSIFGTTLRWLDTTPTSRVITRCTQDIRAVDGPVPMWLQAVSEISAMMILKYTAVVVITPIFFFPGVVVAFLGAVCGQVYIKARLSVKREMSNKRAPVLGHFGAAIAGLTSIRAYGVEEAFKAESLRRIDKFTLYYRGQSASNTGFSLNMAVGFSSLILWWVRTLNEFEVQGQFSPLLFTKFELPDISIAAGNSLERIQDYISIEQEPKPKSEAVPPAYWPASGNLRVEKLSARYSLDGPRVLHDISFEIRSGERVGVVGRTGSGKSSLTLSLLRCIFTEGTVYYDGVPTDKINLDALRSNITIIPQVPELLSGTLRQNLDPFDQYDDATLNDALRAAGLFALQSEISEGRITLDSSISSGGGNLSVGQRQILALARALVRGSKLLILDEGTLSLTNLDDSQTSLSFLSSNVCHRTDTIIQDSLRNELKGDITLITVAHRLQTIMDADKIMVLDAGRIVEFDSPKALLKMKDGKLRSLVDQSNDREILYSMADKAT</sequence>
<dbReference type="PANTHER" id="PTHR24223">
    <property type="entry name" value="ATP-BINDING CASSETTE SUB-FAMILY C"/>
    <property type="match status" value="1"/>
</dbReference>
<dbReference type="InterPro" id="IPR050173">
    <property type="entry name" value="ABC_transporter_C-like"/>
</dbReference>
<keyword evidence="4" id="KW-0547">Nucleotide-binding</keyword>
<feature type="transmembrane region" description="Helical" evidence="9">
    <location>
        <begin position="547"/>
        <end position="568"/>
    </location>
</feature>
<keyword evidence="3 9" id="KW-0812">Transmembrane</keyword>
<dbReference type="Pfam" id="PF00005">
    <property type="entry name" value="ABC_tran"/>
    <property type="match status" value="2"/>
</dbReference>
<evidence type="ECO:0000256" key="6">
    <source>
        <dbReference type="ARBA" id="ARBA00022989"/>
    </source>
</evidence>
<dbReference type="PANTHER" id="PTHR24223:SF356">
    <property type="entry name" value="ATP-BINDING CASSETTE TRANSPORTER ABC4"/>
    <property type="match status" value="1"/>
</dbReference>
<evidence type="ECO:0000313" key="12">
    <source>
        <dbReference type="EMBL" id="KAJ4000261.1"/>
    </source>
</evidence>
<keyword evidence="6 9" id="KW-1133">Transmembrane helix</keyword>
<evidence type="ECO:0000259" key="10">
    <source>
        <dbReference type="PROSITE" id="PS50893"/>
    </source>
</evidence>
<evidence type="ECO:0000313" key="13">
    <source>
        <dbReference type="Proteomes" id="UP001163828"/>
    </source>
</evidence>